<keyword evidence="3" id="KW-1185">Reference proteome</keyword>
<comment type="caution">
    <text evidence="2">The sequence shown here is derived from an EMBL/GenBank/DDBJ whole genome shotgun (WGS) entry which is preliminary data.</text>
</comment>
<dbReference type="RefSeq" id="WP_262873086.1">
    <property type="nucleotide sequence ID" value="NZ_BAABKW010000005.1"/>
</dbReference>
<evidence type="ECO:0000259" key="1">
    <source>
        <dbReference type="Pfam" id="PF12358"/>
    </source>
</evidence>
<sequence>MKKEARLLKAKAVASLLLSIDHFNRLSDVGRVESVLILMDHAFEMLLKSAILNEGGRIREPREVNTIGFDACVRRGLSTERFLTDEQALVLQTINGLRDAAQHHLLELSEGQLYIHAQSGVTLFRDLLRAVFGENLATMLPERALPISTVAPIDPISMFAEEVEEVRRLLAPGRRRHAEAAAKLRGLAIVNGALEGEFIQPSERQLSQLGQKLVSGSTFDDLFPGISAVSFNSDGEGADVSLRITKNEGIPVHLVPEGTSAGGVIAVKRVDELGFYNLSHSDLAGKLKLSPIKTTAAIAVLGLKEDLDCSKAFKIGRSVFQRYSQKSIDRIRALVQDRGIEDVWTEYRALQSQKRKP</sequence>
<proteinExistence type="predicted"/>
<accession>A0ABW2HEL1</accession>
<gene>
    <name evidence="2" type="ORF">ACFQRL_04260</name>
</gene>
<dbReference type="EMBL" id="JBHTBE010000001">
    <property type="protein sequence ID" value="MFC7268171.1"/>
    <property type="molecule type" value="Genomic_DNA"/>
</dbReference>
<dbReference type="Proteomes" id="UP001596507">
    <property type="component" value="Unassembled WGS sequence"/>
</dbReference>
<reference evidence="3" key="1">
    <citation type="journal article" date="2019" name="Int. J. Syst. Evol. Microbiol.">
        <title>The Global Catalogue of Microorganisms (GCM) 10K type strain sequencing project: providing services to taxonomists for standard genome sequencing and annotation.</title>
        <authorList>
            <consortium name="The Broad Institute Genomics Platform"/>
            <consortium name="The Broad Institute Genome Sequencing Center for Infectious Disease"/>
            <person name="Wu L."/>
            <person name="Ma J."/>
        </authorList>
    </citation>
    <scope>NUCLEOTIDE SEQUENCE [LARGE SCALE GENOMIC DNA]</scope>
    <source>
        <strain evidence="3">CGMCC 1.15772</strain>
    </source>
</reference>
<dbReference type="InterPro" id="IPR022104">
    <property type="entry name" value="DUF3644"/>
</dbReference>
<protein>
    <submittedName>
        <fullName evidence="2">DUF3644 domain-containing protein</fullName>
    </submittedName>
</protein>
<name>A0ABW2HEL1_9MICO</name>
<evidence type="ECO:0000313" key="3">
    <source>
        <dbReference type="Proteomes" id="UP001596507"/>
    </source>
</evidence>
<organism evidence="2 3">
    <name type="scientific">Microbacterium fluvii</name>
    <dbReference type="NCBI Taxonomy" id="415215"/>
    <lineage>
        <taxon>Bacteria</taxon>
        <taxon>Bacillati</taxon>
        <taxon>Actinomycetota</taxon>
        <taxon>Actinomycetes</taxon>
        <taxon>Micrococcales</taxon>
        <taxon>Microbacteriaceae</taxon>
        <taxon>Microbacterium</taxon>
    </lineage>
</organism>
<dbReference type="Pfam" id="PF12358">
    <property type="entry name" value="DUF3644"/>
    <property type="match status" value="1"/>
</dbReference>
<feature type="domain" description="DUF3644" evidence="1">
    <location>
        <begin position="10"/>
        <end position="160"/>
    </location>
</feature>
<evidence type="ECO:0000313" key="2">
    <source>
        <dbReference type="EMBL" id="MFC7268171.1"/>
    </source>
</evidence>